<keyword evidence="3" id="KW-1185">Reference proteome</keyword>
<dbReference type="PROSITE" id="PS51257">
    <property type="entry name" value="PROKAR_LIPOPROTEIN"/>
    <property type="match status" value="1"/>
</dbReference>
<evidence type="ECO:0000313" key="3">
    <source>
        <dbReference type="Proteomes" id="UP000521943"/>
    </source>
</evidence>
<feature type="signal peptide" evidence="1">
    <location>
        <begin position="1"/>
        <end position="22"/>
    </location>
</feature>
<evidence type="ECO:0008006" key="4">
    <source>
        <dbReference type="Google" id="ProtNLM"/>
    </source>
</evidence>
<accession>A0A8H6HQR0</accession>
<dbReference type="EMBL" id="JACGCI010000058">
    <property type="protein sequence ID" value="KAF6750173.1"/>
    <property type="molecule type" value="Genomic_DNA"/>
</dbReference>
<name>A0A8H6HQR0_9AGAR</name>
<dbReference type="Proteomes" id="UP000521943">
    <property type="component" value="Unassembled WGS sequence"/>
</dbReference>
<dbReference type="AlphaFoldDB" id="A0A8H6HQR0"/>
<gene>
    <name evidence="2" type="ORF">DFP72DRAFT_851865</name>
</gene>
<organism evidence="2 3">
    <name type="scientific">Ephemerocybe angulata</name>
    <dbReference type="NCBI Taxonomy" id="980116"/>
    <lineage>
        <taxon>Eukaryota</taxon>
        <taxon>Fungi</taxon>
        <taxon>Dikarya</taxon>
        <taxon>Basidiomycota</taxon>
        <taxon>Agaricomycotina</taxon>
        <taxon>Agaricomycetes</taxon>
        <taxon>Agaricomycetidae</taxon>
        <taxon>Agaricales</taxon>
        <taxon>Agaricineae</taxon>
        <taxon>Psathyrellaceae</taxon>
        <taxon>Ephemerocybe</taxon>
    </lineage>
</organism>
<feature type="chain" id="PRO_5034078174" description="Secreted protein" evidence="1">
    <location>
        <begin position="23"/>
        <end position="159"/>
    </location>
</feature>
<keyword evidence="1" id="KW-0732">Signal</keyword>
<evidence type="ECO:0000313" key="2">
    <source>
        <dbReference type="EMBL" id="KAF6750173.1"/>
    </source>
</evidence>
<evidence type="ECO:0000256" key="1">
    <source>
        <dbReference type="SAM" id="SignalP"/>
    </source>
</evidence>
<sequence length="159" mass="17630">MLFPRLAVFIALFSFGVSPIIAGCTLAALNMPALPTVTAQRDVIATKWTLERPREVDPPDRGYYQLKGPSLGLLEVIQGSTKKKKKKKKKSNKVNNYCVDGDVEPEAPGSETMYKWLHIAIRWRMFILVGGVGGVGCYSESACDRVKPVVFLRRLCSLV</sequence>
<proteinExistence type="predicted"/>
<comment type="caution">
    <text evidence="2">The sequence shown here is derived from an EMBL/GenBank/DDBJ whole genome shotgun (WGS) entry which is preliminary data.</text>
</comment>
<reference evidence="2 3" key="1">
    <citation type="submission" date="2020-07" db="EMBL/GenBank/DDBJ databases">
        <title>Comparative genomics of pyrophilous fungi reveals a link between fire events and developmental genes.</title>
        <authorList>
            <consortium name="DOE Joint Genome Institute"/>
            <person name="Steindorff A.S."/>
            <person name="Carver A."/>
            <person name="Calhoun S."/>
            <person name="Stillman K."/>
            <person name="Liu H."/>
            <person name="Lipzen A."/>
            <person name="Pangilinan J."/>
            <person name="Labutti K."/>
            <person name="Bruns T.D."/>
            <person name="Grigoriev I.V."/>
        </authorList>
    </citation>
    <scope>NUCLEOTIDE SEQUENCE [LARGE SCALE GENOMIC DNA]</scope>
    <source>
        <strain evidence="2 3">CBS 144469</strain>
    </source>
</reference>
<protein>
    <recommendedName>
        <fullName evidence="4">Secreted protein</fullName>
    </recommendedName>
</protein>